<feature type="transmembrane region" description="Helical" evidence="1">
    <location>
        <begin position="290"/>
        <end position="309"/>
    </location>
</feature>
<evidence type="ECO:0000259" key="2">
    <source>
        <dbReference type="Pfam" id="PF09925"/>
    </source>
</evidence>
<dbReference type="EMBL" id="JBHSLW010000039">
    <property type="protein sequence ID" value="MFC5422535.1"/>
    <property type="molecule type" value="Genomic_DNA"/>
</dbReference>
<protein>
    <submittedName>
        <fullName evidence="3">DUF2157 domain-containing protein</fullName>
    </submittedName>
</protein>
<keyword evidence="1" id="KW-1133">Transmembrane helix</keyword>
<dbReference type="RefSeq" id="WP_377800787.1">
    <property type="nucleotide sequence ID" value="NZ_JBHSLW010000039.1"/>
</dbReference>
<feature type="transmembrane region" description="Helical" evidence="1">
    <location>
        <begin position="228"/>
        <end position="247"/>
    </location>
</feature>
<organism evidence="3 4">
    <name type="scientific">Bosea eneae</name>
    <dbReference type="NCBI Taxonomy" id="151454"/>
    <lineage>
        <taxon>Bacteria</taxon>
        <taxon>Pseudomonadati</taxon>
        <taxon>Pseudomonadota</taxon>
        <taxon>Alphaproteobacteria</taxon>
        <taxon>Hyphomicrobiales</taxon>
        <taxon>Boseaceae</taxon>
        <taxon>Bosea</taxon>
    </lineage>
</organism>
<comment type="caution">
    <text evidence="3">The sequence shown here is derived from an EMBL/GenBank/DDBJ whole genome shotgun (WGS) entry which is preliminary data.</text>
</comment>
<feature type="transmembrane region" description="Helical" evidence="1">
    <location>
        <begin position="370"/>
        <end position="390"/>
    </location>
</feature>
<evidence type="ECO:0000313" key="4">
    <source>
        <dbReference type="Proteomes" id="UP001596053"/>
    </source>
</evidence>
<dbReference type="InterPro" id="IPR018677">
    <property type="entry name" value="DUF2157"/>
</dbReference>
<feature type="transmembrane region" description="Helical" evidence="1">
    <location>
        <begin position="254"/>
        <end position="278"/>
    </location>
</feature>
<dbReference type="Pfam" id="PF09925">
    <property type="entry name" value="DUF2157"/>
    <property type="match status" value="1"/>
</dbReference>
<feature type="transmembrane region" description="Helical" evidence="1">
    <location>
        <begin position="396"/>
        <end position="414"/>
    </location>
</feature>
<name>A0ABW0IZT6_9HYPH</name>
<accession>A0ABW0IZT6</accession>
<feature type="transmembrane region" description="Helical" evidence="1">
    <location>
        <begin position="106"/>
        <end position="125"/>
    </location>
</feature>
<keyword evidence="1" id="KW-0812">Transmembrane</keyword>
<feature type="transmembrane region" description="Helical" evidence="1">
    <location>
        <begin position="341"/>
        <end position="363"/>
    </location>
</feature>
<feature type="transmembrane region" description="Helical" evidence="1">
    <location>
        <begin position="42"/>
        <end position="68"/>
    </location>
</feature>
<gene>
    <name evidence="3" type="ORF">ACFPOB_23495</name>
</gene>
<evidence type="ECO:0000313" key="3">
    <source>
        <dbReference type="EMBL" id="MFC5422535.1"/>
    </source>
</evidence>
<evidence type="ECO:0000256" key="1">
    <source>
        <dbReference type="SAM" id="Phobius"/>
    </source>
</evidence>
<dbReference type="Proteomes" id="UP001596053">
    <property type="component" value="Unassembled WGS sequence"/>
</dbReference>
<proteinExistence type="predicted"/>
<keyword evidence="4" id="KW-1185">Reference proteome</keyword>
<feature type="transmembrane region" description="Helical" evidence="1">
    <location>
        <begin position="131"/>
        <end position="149"/>
    </location>
</feature>
<sequence>MLTGSYRKRLEADLNRWVGEGLVSPESAAVIRRALAQEGGGFKLPALIGLFGGLLIASSVSAFVAANWEEIPRIAKLVMILLGLAGALGISARLESRGSTGGADAAATCGTLIFAAGVALVGQMYHLPTDWPGGALLVAIGALIVAFLLRSNGALIIAIVGIGCWAGGRWDEGESRAHLLFWLPFLPALWLAATRHNRLVHHVAALALLGWFATLPGQSAFLRFDYGLLAYGLAVSALFVALGALALDRGGPGLLTAFLPWGLIGLILSLNVELIRILDPTEARPGTAHSLNYVAYALALPVVIGLGLLARERRFAWPLAAALVMSLLVPVLFWSGGAVSMAGKIVVAALILSIAIGVVVAGAGGGVRRLSIAGSLLFAIAVVTLLWQTIGTLLDQSLFFLVGGAALIAIASGMRRLLAKFSKPMEAAP</sequence>
<feature type="transmembrane region" description="Helical" evidence="1">
    <location>
        <begin position="316"/>
        <end position="335"/>
    </location>
</feature>
<feature type="domain" description="DUF2157" evidence="2">
    <location>
        <begin position="16"/>
        <end position="154"/>
    </location>
</feature>
<reference evidence="4" key="1">
    <citation type="journal article" date="2019" name="Int. J. Syst. Evol. Microbiol.">
        <title>The Global Catalogue of Microorganisms (GCM) 10K type strain sequencing project: providing services to taxonomists for standard genome sequencing and annotation.</title>
        <authorList>
            <consortium name="The Broad Institute Genomics Platform"/>
            <consortium name="The Broad Institute Genome Sequencing Center for Infectious Disease"/>
            <person name="Wu L."/>
            <person name="Ma J."/>
        </authorList>
    </citation>
    <scope>NUCLEOTIDE SEQUENCE [LARGE SCALE GENOMIC DNA]</scope>
    <source>
        <strain evidence="4">NCAIM B.01391</strain>
    </source>
</reference>
<feature type="transmembrane region" description="Helical" evidence="1">
    <location>
        <begin position="200"/>
        <end position="222"/>
    </location>
</feature>
<feature type="transmembrane region" description="Helical" evidence="1">
    <location>
        <begin position="74"/>
        <end position="94"/>
    </location>
</feature>
<keyword evidence="1" id="KW-0472">Membrane</keyword>